<dbReference type="Proteomes" id="UP001203880">
    <property type="component" value="Unassembled WGS sequence"/>
</dbReference>
<protein>
    <submittedName>
        <fullName evidence="1">Uncharacterized protein</fullName>
    </submittedName>
</protein>
<name>A0ABT0QAK5_9RHOB</name>
<dbReference type="EMBL" id="JAMFMB010000067">
    <property type="protein sequence ID" value="MCL6286198.1"/>
    <property type="molecule type" value="Genomic_DNA"/>
</dbReference>
<evidence type="ECO:0000313" key="1">
    <source>
        <dbReference type="EMBL" id="MCL6286198.1"/>
    </source>
</evidence>
<proteinExistence type="predicted"/>
<dbReference type="RefSeq" id="WP_249713681.1">
    <property type="nucleotide sequence ID" value="NZ_JAMFMB010000067.1"/>
</dbReference>
<organism evidence="1 2">
    <name type="scientific">Ruegeria spongiae</name>
    <dbReference type="NCBI Taxonomy" id="2942209"/>
    <lineage>
        <taxon>Bacteria</taxon>
        <taxon>Pseudomonadati</taxon>
        <taxon>Pseudomonadota</taxon>
        <taxon>Alphaproteobacteria</taxon>
        <taxon>Rhodobacterales</taxon>
        <taxon>Roseobacteraceae</taxon>
        <taxon>Ruegeria</taxon>
    </lineage>
</organism>
<comment type="caution">
    <text evidence="1">The sequence shown here is derived from an EMBL/GenBank/DDBJ whole genome shotgun (WGS) entry which is preliminary data.</text>
</comment>
<dbReference type="SUPFAM" id="SSF101898">
    <property type="entry name" value="NHL repeat"/>
    <property type="match status" value="1"/>
</dbReference>
<gene>
    <name evidence="1" type="ORF">M3P21_22150</name>
</gene>
<keyword evidence="2" id="KW-1185">Reference proteome</keyword>
<accession>A0ABT0QAK5</accession>
<reference evidence="1" key="1">
    <citation type="submission" date="2022-05" db="EMBL/GenBank/DDBJ databases">
        <authorList>
            <person name="Park J.-S."/>
        </authorList>
    </citation>
    <scope>NUCLEOTIDE SEQUENCE</scope>
    <source>
        <strain evidence="1">2012CJ41-6</strain>
    </source>
</reference>
<evidence type="ECO:0000313" key="2">
    <source>
        <dbReference type="Proteomes" id="UP001203880"/>
    </source>
</evidence>
<sequence>MQTAWFIAAAPEQSLPEKRAATSKRSYTGEKFAMKVLSLLVACTVACPAVAEHKLPPFTEAVLPIGNDIYAVSIGPGGPDEEFGSDATNGGLYKVASDGASEEIKLSDGQGLRNPTGMVRSGNQIVIVDGNEVISTASDGTVNWRQALDEDGVFLYDIEVLDENTILVSDFGRGRFLSVATQTGQIQPYLGDLRISGLARFAVAETGIYAVSWGSDDAWDSALYWVPHSDDGHTAATLSDGFGNLESVELINDIVVVGGYRGHKEHPIAKLMRVETNGTILPLDAGSHSRGISDILFDGSSIWLTYFYDASYAELPSQAAQNLD</sequence>